<name>A0A1C3XHI6_9BRAD</name>
<accession>A0A1C3XHI6</accession>
<evidence type="ECO:0000313" key="3">
    <source>
        <dbReference type="Proteomes" id="UP000183174"/>
    </source>
</evidence>
<dbReference type="Pfam" id="PF10073">
    <property type="entry name" value="GapR_DNA-bd"/>
    <property type="match status" value="1"/>
</dbReference>
<proteinExistence type="predicted"/>
<gene>
    <name evidence="2" type="ORF">GA0061099_102121</name>
</gene>
<dbReference type="Proteomes" id="UP000183174">
    <property type="component" value="Unassembled WGS sequence"/>
</dbReference>
<evidence type="ECO:0000313" key="2">
    <source>
        <dbReference type="EMBL" id="SCB51708.1"/>
    </source>
</evidence>
<evidence type="ECO:0000259" key="1">
    <source>
        <dbReference type="Pfam" id="PF10073"/>
    </source>
</evidence>
<reference evidence="2 3" key="1">
    <citation type="submission" date="2016-08" db="EMBL/GenBank/DDBJ databases">
        <authorList>
            <person name="Seilhamer J.J."/>
        </authorList>
    </citation>
    <scope>NUCLEOTIDE SEQUENCE [LARGE SCALE GENOMIC DNA]</scope>
    <source>
        <strain evidence="2 3">CCBAU 10071</strain>
    </source>
</reference>
<organism evidence="2 3">
    <name type="scientific">Bradyrhizobium yuanmingense</name>
    <dbReference type="NCBI Taxonomy" id="108015"/>
    <lineage>
        <taxon>Bacteria</taxon>
        <taxon>Pseudomonadati</taxon>
        <taxon>Pseudomonadota</taxon>
        <taxon>Alphaproteobacteria</taxon>
        <taxon>Hyphomicrobiales</taxon>
        <taxon>Nitrobacteraceae</taxon>
        <taxon>Bradyrhizobium</taxon>
    </lineage>
</organism>
<sequence>MEAGHNSQLKALVERINKLMDDRDEVSSDIRDVFAEAKSAGYDLPALRAIIRAQRENAEKRRNREAMIDLYSSELGIA</sequence>
<protein>
    <submittedName>
        <fullName evidence="2">Uncharacterized conserved protein, UPF0335 family</fullName>
    </submittedName>
</protein>
<dbReference type="EMBL" id="FMAE01000021">
    <property type="protein sequence ID" value="SCB51708.1"/>
    <property type="molecule type" value="Genomic_DNA"/>
</dbReference>
<dbReference type="GO" id="GO:0003677">
    <property type="term" value="F:DNA binding"/>
    <property type="evidence" value="ECO:0007669"/>
    <property type="project" value="InterPro"/>
</dbReference>
<dbReference type="InterPro" id="IPR046367">
    <property type="entry name" value="GapR-like_DNA-bd"/>
</dbReference>
<dbReference type="RefSeq" id="WP_083235154.1">
    <property type="nucleotide sequence ID" value="NZ_FMAE01000021.1"/>
</dbReference>
<dbReference type="AlphaFoldDB" id="A0A1C3XHI6"/>
<feature type="domain" description="GapR-like DNA-binding" evidence="1">
    <location>
        <begin position="7"/>
        <end position="76"/>
    </location>
</feature>